<name>A0AA41YA18_9BACT</name>
<dbReference type="InterPro" id="IPR001173">
    <property type="entry name" value="Glyco_trans_2-like"/>
</dbReference>
<dbReference type="AlphaFoldDB" id="A0AA41YA18"/>
<sequence length="341" mass="39671">MFYPKLSIIIPCFNNGSLLAVLIECIRRQTFEDWELIVVDDQSTDATPSIVRGFEQTDKRIKLIVRSQEPKGSATCRNIGFDMATGKYIIHFDADDLISDTCFENRVKFMDNHPTIDYASFPAMAFTDPDKLPSFHDKGRLYGADQDDIDLLKRFLSADYPFSTWNNIYKRTALEDIRWDEKVKIYTDFSYIVPGILKGLKHQFSGQEEIDYYYRVNPPTGSMCSTFVSPEKCSSTIYLFSKTLDSLSKRADYKKRKKQFLQFIVLHFERLVMDGDKTKVQDYLVFCEKYFRGNIATSLDLISKIVIGIQNLKLRKGVLYLLIVLRFGYLKYFKVLLKQLK</sequence>
<protein>
    <submittedName>
        <fullName evidence="2">Glycosyltransferase family 2 protein</fullName>
    </submittedName>
</protein>
<dbReference type="Proteomes" id="UP001163821">
    <property type="component" value="Unassembled WGS sequence"/>
</dbReference>
<comment type="caution">
    <text evidence="2">The sequence shown here is derived from an EMBL/GenBank/DDBJ whole genome shotgun (WGS) entry which is preliminary data.</text>
</comment>
<gene>
    <name evidence="2" type="ORF">N2K84_18555</name>
</gene>
<evidence type="ECO:0000259" key="1">
    <source>
        <dbReference type="Pfam" id="PF00535"/>
    </source>
</evidence>
<evidence type="ECO:0000313" key="3">
    <source>
        <dbReference type="Proteomes" id="UP001163821"/>
    </source>
</evidence>
<dbReference type="CDD" id="cd00761">
    <property type="entry name" value="Glyco_tranf_GTA_type"/>
    <property type="match status" value="1"/>
</dbReference>
<reference evidence="2" key="1">
    <citation type="submission" date="2022-10" db="EMBL/GenBank/DDBJ databases">
        <title>Gaoshiqiia sediminis gen. nov., sp. nov., isolated from coastal sediment.</title>
        <authorList>
            <person name="Yu W.X."/>
            <person name="Mu D.S."/>
            <person name="Du J.Z."/>
            <person name="Liang Y.Q."/>
        </authorList>
    </citation>
    <scope>NUCLEOTIDE SEQUENCE</scope>
    <source>
        <strain evidence="2">A06</strain>
    </source>
</reference>
<dbReference type="PANTHER" id="PTHR22916">
    <property type="entry name" value="GLYCOSYLTRANSFERASE"/>
    <property type="match status" value="1"/>
</dbReference>
<keyword evidence="3" id="KW-1185">Reference proteome</keyword>
<dbReference type="Gene3D" id="3.90.550.10">
    <property type="entry name" value="Spore Coat Polysaccharide Biosynthesis Protein SpsA, Chain A"/>
    <property type="match status" value="1"/>
</dbReference>
<evidence type="ECO:0000313" key="2">
    <source>
        <dbReference type="EMBL" id="MCW0484740.1"/>
    </source>
</evidence>
<accession>A0AA41YA18</accession>
<dbReference type="SUPFAM" id="SSF53448">
    <property type="entry name" value="Nucleotide-diphospho-sugar transferases"/>
    <property type="match status" value="1"/>
</dbReference>
<feature type="domain" description="Glycosyltransferase 2-like" evidence="1">
    <location>
        <begin position="7"/>
        <end position="120"/>
    </location>
</feature>
<dbReference type="EMBL" id="JAPAAF010000049">
    <property type="protein sequence ID" value="MCW0484740.1"/>
    <property type="molecule type" value="Genomic_DNA"/>
</dbReference>
<dbReference type="InterPro" id="IPR029044">
    <property type="entry name" value="Nucleotide-diphossugar_trans"/>
</dbReference>
<dbReference type="RefSeq" id="WP_282593331.1">
    <property type="nucleotide sequence ID" value="NZ_JAPAAF010000049.1"/>
</dbReference>
<organism evidence="2 3">
    <name type="scientific">Gaoshiqia sediminis</name>
    <dbReference type="NCBI Taxonomy" id="2986998"/>
    <lineage>
        <taxon>Bacteria</taxon>
        <taxon>Pseudomonadati</taxon>
        <taxon>Bacteroidota</taxon>
        <taxon>Bacteroidia</taxon>
        <taxon>Marinilabiliales</taxon>
        <taxon>Prolixibacteraceae</taxon>
        <taxon>Gaoshiqia</taxon>
    </lineage>
</organism>
<dbReference type="GO" id="GO:0016758">
    <property type="term" value="F:hexosyltransferase activity"/>
    <property type="evidence" value="ECO:0007669"/>
    <property type="project" value="UniProtKB-ARBA"/>
</dbReference>
<dbReference type="Pfam" id="PF00535">
    <property type="entry name" value="Glycos_transf_2"/>
    <property type="match status" value="1"/>
</dbReference>
<proteinExistence type="predicted"/>